<proteinExistence type="predicted"/>
<gene>
    <name evidence="2" type="ORF">DCAF_LOCUS9541</name>
</gene>
<reference evidence="2 3" key="1">
    <citation type="submission" date="2024-01" db="EMBL/GenBank/DDBJ databases">
        <authorList>
            <person name="Waweru B."/>
        </authorList>
    </citation>
    <scope>NUCLEOTIDE SEQUENCE [LARGE SCALE GENOMIC DNA]</scope>
</reference>
<comment type="caution">
    <text evidence="2">The sequence shown here is derived from an EMBL/GenBank/DDBJ whole genome shotgun (WGS) entry which is preliminary data.</text>
</comment>
<name>A0AAV1RDG6_9ROSI</name>
<evidence type="ECO:0000313" key="2">
    <source>
        <dbReference type="EMBL" id="CAK7333635.1"/>
    </source>
</evidence>
<sequence length="64" mass="7139">METLSKAISTKRRISSLPELGTNEASHNSKNTFMVPDSLSQKTNERRKGLIKVYARLSSAMATR</sequence>
<feature type="region of interest" description="Disordered" evidence="1">
    <location>
        <begin position="1"/>
        <end position="45"/>
    </location>
</feature>
<evidence type="ECO:0000313" key="3">
    <source>
        <dbReference type="Proteomes" id="UP001314170"/>
    </source>
</evidence>
<evidence type="ECO:0000256" key="1">
    <source>
        <dbReference type="SAM" id="MobiDB-lite"/>
    </source>
</evidence>
<dbReference type="AlphaFoldDB" id="A0AAV1RDG6"/>
<keyword evidence="3" id="KW-1185">Reference proteome</keyword>
<organism evidence="2 3">
    <name type="scientific">Dovyalis caffra</name>
    <dbReference type="NCBI Taxonomy" id="77055"/>
    <lineage>
        <taxon>Eukaryota</taxon>
        <taxon>Viridiplantae</taxon>
        <taxon>Streptophyta</taxon>
        <taxon>Embryophyta</taxon>
        <taxon>Tracheophyta</taxon>
        <taxon>Spermatophyta</taxon>
        <taxon>Magnoliopsida</taxon>
        <taxon>eudicotyledons</taxon>
        <taxon>Gunneridae</taxon>
        <taxon>Pentapetalae</taxon>
        <taxon>rosids</taxon>
        <taxon>fabids</taxon>
        <taxon>Malpighiales</taxon>
        <taxon>Salicaceae</taxon>
        <taxon>Flacourtieae</taxon>
        <taxon>Dovyalis</taxon>
    </lineage>
</organism>
<dbReference type="Proteomes" id="UP001314170">
    <property type="component" value="Unassembled WGS sequence"/>
</dbReference>
<feature type="compositionally biased region" description="Polar residues" evidence="1">
    <location>
        <begin position="23"/>
        <end position="42"/>
    </location>
</feature>
<protein>
    <submittedName>
        <fullName evidence="2">Uncharacterized protein</fullName>
    </submittedName>
</protein>
<accession>A0AAV1RDG6</accession>
<dbReference type="EMBL" id="CAWUPB010000936">
    <property type="protein sequence ID" value="CAK7333635.1"/>
    <property type="molecule type" value="Genomic_DNA"/>
</dbReference>